<gene>
    <name evidence="2" type="ORF">I603_0816</name>
</gene>
<feature type="region of interest" description="Disordered" evidence="1">
    <location>
        <begin position="191"/>
        <end position="216"/>
    </location>
</feature>
<dbReference type="Proteomes" id="UP000092484">
    <property type="component" value="Unassembled WGS sequence"/>
</dbReference>
<keyword evidence="3" id="KW-1185">Reference proteome</keyword>
<name>A0A1A7BFS0_9SPHN</name>
<dbReference type="AlphaFoldDB" id="A0A1A7BFS0"/>
<evidence type="ECO:0000313" key="2">
    <source>
        <dbReference type="EMBL" id="OBV11373.1"/>
    </source>
</evidence>
<dbReference type="RefSeq" id="WP_068862562.1">
    <property type="nucleotide sequence ID" value="NZ_LZYB01000002.1"/>
</dbReference>
<accession>A0A1A7BFS0</accession>
<organism evidence="2 3">
    <name type="scientific">Erythrobacter dokdonensis DSW-74</name>
    <dbReference type="NCBI Taxonomy" id="1300349"/>
    <lineage>
        <taxon>Bacteria</taxon>
        <taxon>Pseudomonadati</taxon>
        <taxon>Pseudomonadota</taxon>
        <taxon>Alphaproteobacteria</taxon>
        <taxon>Sphingomonadales</taxon>
        <taxon>Erythrobacteraceae</taxon>
        <taxon>Erythrobacter/Porphyrobacter group</taxon>
        <taxon>Erythrobacter</taxon>
    </lineage>
</organism>
<comment type="caution">
    <text evidence="2">The sequence shown here is derived from an EMBL/GenBank/DDBJ whole genome shotgun (WGS) entry which is preliminary data.</text>
</comment>
<dbReference type="EMBL" id="LZYB01000002">
    <property type="protein sequence ID" value="OBV11373.1"/>
    <property type="molecule type" value="Genomic_DNA"/>
</dbReference>
<dbReference type="Gene3D" id="3.30.40.220">
    <property type="match status" value="1"/>
</dbReference>
<dbReference type="STRING" id="1300349.I603_0816"/>
<sequence>MSVIYRANVGEGNKLLHTAIAKKRMIVWTYADLIPLIEADADENAFWLKMRGGLDTNLKPVDMRACRRGRGYDLELKQSPKGAIWTTYSNGQLWWTELIDEPALKWEPAETHVPERTGEQPIVHMYRQTSGWSDQDRRGRPLNNLHPRAVQIVSARKTFDKARASEPFFRALIDGDDNVLAEYYADPEWQKAAKERGWRPRPDNDEQIKRDSENPDEASAIARAIMQTVRGANGQSVQTTVKAKDTDMSEAELQRYIEELLRNNPDRRCALTGMTMQRYGSGGEFAVSPDRIDSKKGYVRGNIQLVCWFANRWKRDTPDAEMRATLAALRDHWETDKLALAA</sequence>
<feature type="compositionally biased region" description="Basic and acidic residues" evidence="1">
    <location>
        <begin position="191"/>
        <end position="213"/>
    </location>
</feature>
<evidence type="ECO:0000313" key="3">
    <source>
        <dbReference type="Proteomes" id="UP000092484"/>
    </source>
</evidence>
<protein>
    <submittedName>
        <fullName evidence="2">Uncharacterized protein</fullName>
    </submittedName>
</protein>
<proteinExistence type="predicted"/>
<reference evidence="2 3" key="1">
    <citation type="submission" date="2016-06" db="EMBL/GenBank/DDBJ databases">
        <title>Genome sequence of Porphyrobacter dokdonensis DSW-74.</title>
        <authorList>
            <person name="Kim J.F."/>
            <person name="Song J.Y."/>
        </authorList>
    </citation>
    <scope>NUCLEOTIDE SEQUENCE [LARGE SCALE GENOMIC DNA]</scope>
    <source>
        <strain evidence="2 3">DSW-74</strain>
    </source>
</reference>
<evidence type="ECO:0000256" key="1">
    <source>
        <dbReference type="SAM" id="MobiDB-lite"/>
    </source>
</evidence>